<accession>A0A2I0T2P2</accession>
<dbReference type="InterPro" id="IPR029255">
    <property type="entry name" value="CLN6"/>
</dbReference>
<gene>
    <name evidence="1" type="ORF">llap_21630</name>
</gene>
<dbReference type="GO" id="GO:0005783">
    <property type="term" value="C:endoplasmic reticulum"/>
    <property type="evidence" value="ECO:0007669"/>
    <property type="project" value="TreeGrafter"/>
</dbReference>
<dbReference type="Proteomes" id="UP000233556">
    <property type="component" value="Unassembled WGS sequence"/>
</dbReference>
<dbReference type="AlphaFoldDB" id="A0A2I0T2P2"/>
<protein>
    <submittedName>
        <fullName evidence="1">Ceroid-lipofuscinosis neuronal protein 6</fullName>
    </submittedName>
</protein>
<keyword evidence="2" id="KW-1185">Reference proteome</keyword>
<dbReference type="GO" id="GO:0007040">
    <property type="term" value="P:lysosome organization"/>
    <property type="evidence" value="ECO:0007669"/>
    <property type="project" value="TreeGrafter"/>
</dbReference>
<sequence length="181" mass="20800">MKVTAWPEHPRARVPPGTGAFLAADAVPSALPRHGAVKNEDTFKTSPFHFDLWFYFTLQNWVLDFGRPIAMIFLDRGLSAASSLEANTRRAQLRQRGQNLSRHRWYLLAAQHTSVFLAHREIPQDLTEVDGLRQHHHVCHGSQHPPGWRLCKPPPDFQWLPAPFVCQREPHHQEPEARDTD</sequence>
<organism evidence="1 2">
    <name type="scientific">Limosa lapponica baueri</name>
    <dbReference type="NCBI Taxonomy" id="1758121"/>
    <lineage>
        <taxon>Eukaryota</taxon>
        <taxon>Metazoa</taxon>
        <taxon>Chordata</taxon>
        <taxon>Craniata</taxon>
        <taxon>Vertebrata</taxon>
        <taxon>Euteleostomi</taxon>
        <taxon>Archelosauria</taxon>
        <taxon>Archosauria</taxon>
        <taxon>Dinosauria</taxon>
        <taxon>Saurischia</taxon>
        <taxon>Theropoda</taxon>
        <taxon>Coelurosauria</taxon>
        <taxon>Aves</taxon>
        <taxon>Neognathae</taxon>
        <taxon>Neoaves</taxon>
        <taxon>Charadriiformes</taxon>
        <taxon>Scolopacidae</taxon>
        <taxon>Limosa</taxon>
    </lineage>
</organism>
<dbReference type="PANTHER" id="PTHR16244:SF2">
    <property type="entry name" value="CEROID-LIPOFUSCINOSIS NEURONAL PROTEIN 6"/>
    <property type="match status" value="1"/>
</dbReference>
<dbReference type="EMBL" id="KZ522676">
    <property type="protein sequence ID" value="PKU28066.1"/>
    <property type="molecule type" value="Genomic_DNA"/>
</dbReference>
<proteinExistence type="predicted"/>
<reference evidence="2" key="1">
    <citation type="submission" date="2017-11" db="EMBL/GenBank/DDBJ databases">
        <authorList>
            <person name="Lima N.C."/>
            <person name="Parody-Merino A.M."/>
            <person name="Battley P.F."/>
            <person name="Fidler A.E."/>
            <person name="Prosdocimi F."/>
        </authorList>
    </citation>
    <scope>NUCLEOTIDE SEQUENCE [LARGE SCALE GENOMIC DNA]</scope>
</reference>
<dbReference type="PANTHER" id="PTHR16244">
    <property type="entry name" value="CEROID-LIPOFUSCINOSIS NEURONAL PROTEIN 6"/>
    <property type="match status" value="1"/>
</dbReference>
<name>A0A2I0T2P2_LIMLA</name>
<reference evidence="2" key="2">
    <citation type="submission" date="2017-12" db="EMBL/GenBank/DDBJ databases">
        <title>Genome sequence of the Bar-tailed Godwit (Limosa lapponica baueri).</title>
        <authorList>
            <person name="Lima N.C.B."/>
            <person name="Parody-Merino A.M."/>
            <person name="Battley P.F."/>
            <person name="Fidler A.E."/>
            <person name="Prosdocimi F."/>
        </authorList>
    </citation>
    <scope>NUCLEOTIDE SEQUENCE [LARGE SCALE GENOMIC DNA]</scope>
</reference>
<dbReference type="OrthoDB" id="9970199at2759"/>
<dbReference type="Pfam" id="PF15156">
    <property type="entry name" value="CLN6"/>
    <property type="match status" value="1"/>
</dbReference>
<dbReference type="GO" id="GO:0016020">
    <property type="term" value="C:membrane"/>
    <property type="evidence" value="ECO:0007669"/>
    <property type="project" value="TreeGrafter"/>
</dbReference>
<evidence type="ECO:0000313" key="2">
    <source>
        <dbReference type="Proteomes" id="UP000233556"/>
    </source>
</evidence>
<evidence type="ECO:0000313" key="1">
    <source>
        <dbReference type="EMBL" id="PKU28066.1"/>
    </source>
</evidence>